<evidence type="ECO:0000256" key="2">
    <source>
        <dbReference type="ARBA" id="ARBA00023015"/>
    </source>
</evidence>
<evidence type="ECO:0000256" key="3">
    <source>
        <dbReference type="ARBA" id="ARBA00023082"/>
    </source>
</evidence>
<proteinExistence type="inferred from homology"/>
<keyword evidence="6" id="KW-0346">Stress response</keyword>
<dbReference type="HAMAP" id="MF_02064">
    <property type="entry name" value="Sigma70_SigI"/>
    <property type="match status" value="1"/>
</dbReference>
<dbReference type="PIRSF" id="PIRSF038953">
    <property type="entry name" value="SigI"/>
    <property type="match status" value="1"/>
</dbReference>
<comment type="activity regulation">
    <text evidence="6">Negatively regulated by the anti-sigma-I factor RsgI.</text>
</comment>
<dbReference type="Proteomes" id="UP001222800">
    <property type="component" value="Chromosome"/>
</dbReference>
<comment type="subunit">
    <text evidence="6">Interacts with RsgI.</text>
</comment>
<keyword evidence="3 6" id="KW-0731">Sigma factor</keyword>
<comment type="function">
    <text evidence="6">Sigma factors are initiation factors that promote the attachment of RNA polymerase to specific initiation sites and are then released.</text>
</comment>
<dbReference type="Gene3D" id="1.10.1740.10">
    <property type="match status" value="1"/>
</dbReference>
<dbReference type="InterPro" id="IPR013325">
    <property type="entry name" value="RNA_pol_sigma_r2"/>
</dbReference>
<dbReference type="InterPro" id="IPR014244">
    <property type="entry name" value="RNA_pol_sigma-I"/>
</dbReference>
<comment type="subcellular location">
    <subcellularLocation>
        <location evidence="6">Cytoplasm</location>
    </subcellularLocation>
</comment>
<keyword evidence="9" id="KW-1185">Reference proteome</keyword>
<reference evidence="8 9" key="1">
    <citation type="submission" date="2023-03" db="EMBL/GenBank/DDBJ databases">
        <title>Complete genome sequence of Tepidibacter sp. SWIR-1, isolated from a deep-sea hydrothermal vent.</title>
        <authorList>
            <person name="Li X."/>
        </authorList>
    </citation>
    <scope>NUCLEOTIDE SEQUENCE [LARGE SCALE GENOMIC DNA]</scope>
    <source>
        <strain evidence="8 9">SWIR-1</strain>
    </source>
</reference>
<protein>
    <recommendedName>
        <fullName evidence="6">RNA polymerase sigma factor SigI</fullName>
    </recommendedName>
</protein>
<dbReference type="EMBL" id="CP120733">
    <property type="protein sequence ID" value="WFD10470.1"/>
    <property type="molecule type" value="Genomic_DNA"/>
</dbReference>
<feature type="domain" description="RNA polymerase sigma-70 region 2" evidence="7">
    <location>
        <begin position="32"/>
        <end position="101"/>
    </location>
</feature>
<dbReference type="InterPro" id="IPR007627">
    <property type="entry name" value="RNA_pol_sigma70_r2"/>
</dbReference>
<feature type="short sequence motif" description="Polymerase core binding" evidence="6">
    <location>
        <begin position="57"/>
        <end position="70"/>
    </location>
</feature>
<dbReference type="NCBIfam" id="TIGR02895">
    <property type="entry name" value="spore_sigI"/>
    <property type="match status" value="1"/>
</dbReference>
<evidence type="ECO:0000259" key="7">
    <source>
        <dbReference type="Pfam" id="PF04542"/>
    </source>
</evidence>
<evidence type="ECO:0000313" key="9">
    <source>
        <dbReference type="Proteomes" id="UP001222800"/>
    </source>
</evidence>
<organism evidence="8 9">
    <name type="scientific">Tepidibacter hydrothermalis</name>
    <dbReference type="NCBI Taxonomy" id="3036126"/>
    <lineage>
        <taxon>Bacteria</taxon>
        <taxon>Bacillati</taxon>
        <taxon>Bacillota</taxon>
        <taxon>Clostridia</taxon>
        <taxon>Peptostreptococcales</taxon>
        <taxon>Peptostreptococcaceae</taxon>
        <taxon>Tepidibacter</taxon>
    </lineage>
</organism>
<evidence type="ECO:0000256" key="1">
    <source>
        <dbReference type="ARBA" id="ARBA00022490"/>
    </source>
</evidence>
<keyword evidence="1 6" id="KW-0963">Cytoplasm</keyword>
<accession>A0ABY8EHY9</accession>
<keyword evidence="4 6" id="KW-0238">DNA-binding</keyword>
<sequence>MRKILGFYKDKTMEIKIQKIKNGDENLRNKFIEEYTPFIIKTLSKVLNKYIQTQNDDSFSVGMEAFNEAINKYEKSKGSFLNFAQLVISNRAKSYIKKESKENFENIYEVNDYNLNSSYKDFTEKVHLKLEMERFKKELLKFKIEIDELVNRSPKHIDSRENAINIATEIIKRPHILEKIKVKKRLPRKEIIEELNVSEKVIKTNRIFILSIIIILTGEFEIMKDYIGKKGGDIL</sequence>
<feature type="DNA-binding region" description="H-T-H motif" evidence="6">
    <location>
        <begin position="188"/>
        <end position="207"/>
    </location>
</feature>
<name>A0ABY8EHY9_9FIRM</name>
<evidence type="ECO:0000256" key="4">
    <source>
        <dbReference type="ARBA" id="ARBA00023125"/>
    </source>
</evidence>
<evidence type="ECO:0000313" key="8">
    <source>
        <dbReference type="EMBL" id="WFD10470.1"/>
    </source>
</evidence>
<evidence type="ECO:0000256" key="6">
    <source>
        <dbReference type="HAMAP-Rule" id="MF_02064"/>
    </source>
</evidence>
<dbReference type="SUPFAM" id="SSF88946">
    <property type="entry name" value="Sigma2 domain of RNA polymerase sigma factors"/>
    <property type="match status" value="1"/>
</dbReference>
<dbReference type="Pfam" id="PF04542">
    <property type="entry name" value="Sigma70_r2"/>
    <property type="match status" value="1"/>
</dbReference>
<comment type="similarity">
    <text evidence="6">Belongs to the sigma-70 factor family. SigI subfamily.</text>
</comment>
<keyword evidence="5 6" id="KW-0804">Transcription</keyword>
<evidence type="ECO:0000256" key="5">
    <source>
        <dbReference type="ARBA" id="ARBA00023163"/>
    </source>
</evidence>
<keyword evidence="2 6" id="KW-0805">Transcription regulation</keyword>
<dbReference type="RefSeq" id="WP_277732437.1">
    <property type="nucleotide sequence ID" value="NZ_CP120733.1"/>
</dbReference>
<gene>
    <name evidence="6 8" type="primary">sigI</name>
    <name evidence="8" type="ORF">P4S50_19775</name>
</gene>